<evidence type="ECO:0000256" key="1">
    <source>
        <dbReference type="SAM" id="MobiDB-lite"/>
    </source>
</evidence>
<evidence type="ECO:0000313" key="4">
    <source>
        <dbReference type="Proteomes" id="UP000217507"/>
    </source>
</evidence>
<organism evidence="3 4">
    <name type="scientific">Trichormus variabilis NIES-23</name>
    <dbReference type="NCBI Taxonomy" id="1973479"/>
    <lineage>
        <taxon>Bacteria</taxon>
        <taxon>Bacillati</taxon>
        <taxon>Cyanobacteriota</taxon>
        <taxon>Cyanophyceae</taxon>
        <taxon>Nostocales</taxon>
        <taxon>Nostocaceae</taxon>
        <taxon>Trichormus</taxon>
    </lineage>
</organism>
<accession>A0A1Z4KUS3</accession>
<dbReference type="Pfam" id="PF02498">
    <property type="entry name" value="Bro-N"/>
    <property type="match status" value="1"/>
</dbReference>
<dbReference type="EMBL" id="AP018217">
    <property type="protein sequence ID" value="BAY72678.1"/>
    <property type="molecule type" value="Genomic_DNA"/>
</dbReference>
<name>A0A1Z4KUS3_ANAVA</name>
<dbReference type="InterPro" id="IPR003497">
    <property type="entry name" value="BRO_N_domain"/>
</dbReference>
<gene>
    <name evidence="3" type="ORF">NIES23_55060</name>
</gene>
<sequence length="116" mass="12925">MNAITSAQSNTDSPFDQIRKIDDDGTEYWLARDLMPILGYQQWRRLEDAINRAIAACKNIGQESENHFLPMPAKSTGGRPGDDFKLSRHGCYLTAMNGDSQTRDSSSAELLCSENP</sequence>
<protein>
    <submittedName>
        <fullName evidence="3">DNA-damage-inducible protein</fullName>
    </submittedName>
</protein>
<dbReference type="AlphaFoldDB" id="A0A1Z4KUS3"/>
<dbReference type="Proteomes" id="UP000217507">
    <property type="component" value="Plasmid Plasmid1 dna"/>
</dbReference>
<feature type="region of interest" description="Disordered" evidence="1">
    <location>
        <begin position="97"/>
        <end position="116"/>
    </location>
</feature>
<evidence type="ECO:0000259" key="2">
    <source>
        <dbReference type="Pfam" id="PF02498"/>
    </source>
</evidence>
<geneLocation type="plasmid" evidence="3">
    <name>plasmid1</name>
</geneLocation>
<proteinExistence type="predicted"/>
<reference evidence="3 4" key="1">
    <citation type="submission" date="2017-06" db="EMBL/GenBank/DDBJ databases">
        <title>Genome sequencing of cyanobaciteial culture collection at National Institute for Environmental Studies (NIES).</title>
        <authorList>
            <person name="Hirose Y."/>
            <person name="Shimura Y."/>
            <person name="Fujisawa T."/>
            <person name="Nakamura Y."/>
            <person name="Kawachi M."/>
        </authorList>
    </citation>
    <scope>NUCLEOTIDE SEQUENCE [LARGE SCALE GENOMIC DNA]</scope>
    <source>
        <strain evidence="3 4">NIES-23</strain>
        <plasmid evidence="4">Plasmid Plasmid1 dna</plasmid>
    </source>
</reference>
<evidence type="ECO:0000313" key="3">
    <source>
        <dbReference type="EMBL" id="BAY72678.1"/>
    </source>
</evidence>
<keyword evidence="3" id="KW-0614">Plasmid</keyword>
<feature type="domain" description="Bro-N" evidence="2">
    <location>
        <begin position="17"/>
        <end position="101"/>
    </location>
</feature>